<evidence type="ECO:0000256" key="4">
    <source>
        <dbReference type="PROSITE-ProRule" id="PRU00335"/>
    </source>
</evidence>
<feature type="domain" description="HTH tetR-type" evidence="5">
    <location>
        <begin position="12"/>
        <end position="72"/>
    </location>
</feature>
<dbReference type="InterPro" id="IPR009057">
    <property type="entry name" value="Homeodomain-like_sf"/>
</dbReference>
<dbReference type="PROSITE" id="PS50977">
    <property type="entry name" value="HTH_TETR_2"/>
    <property type="match status" value="1"/>
</dbReference>
<sequence length="197" mass="21419">MHSSPPRGRPRGFDREAALTDAVRLFWRKGYEAVSVRDLSAALGIGLPSLYSAFGDKQRLFTESVAFYQREYGGFIEAALAEERTAADAIRRILSEAPARYTRRSLPPGCLVVHSAVSSDAPEIRAMLNRLRAQKIELICAKMADDMAAGRLPPTTDSVAIASFVMTVVEGLAERARDGSDQHELARIADIAAVACP</sequence>
<keyword evidence="3" id="KW-0804">Transcription</keyword>
<dbReference type="Gene3D" id="1.10.10.60">
    <property type="entry name" value="Homeodomain-like"/>
    <property type="match status" value="1"/>
</dbReference>
<dbReference type="InterPro" id="IPR036271">
    <property type="entry name" value="Tet_transcr_reg_TetR-rel_C_sf"/>
</dbReference>
<dbReference type="Proteomes" id="UP001259347">
    <property type="component" value="Unassembled WGS sequence"/>
</dbReference>
<dbReference type="SUPFAM" id="SSF48498">
    <property type="entry name" value="Tetracyclin repressor-like, C-terminal domain"/>
    <property type="match status" value="1"/>
</dbReference>
<keyword evidence="1" id="KW-0805">Transcription regulation</keyword>
<dbReference type="InterPro" id="IPR023772">
    <property type="entry name" value="DNA-bd_HTH_TetR-type_CS"/>
</dbReference>
<dbReference type="InterPro" id="IPR011075">
    <property type="entry name" value="TetR_C"/>
</dbReference>
<proteinExistence type="predicted"/>
<dbReference type="PANTHER" id="PTHR47506:SF1">
    <property type="entry name" value="HTH-TYPE TRANSCRIPTIONAL REGULATOR YJDC"/>
    <property type="match status" value="1"/>
</dbReference>
<evidence type="ECO:0000313" key="6">
    <source>
        <dbReference type="EMBL" id="MDR6866049.1"/>
    </source>
</evidence>
<dbReference type="Gene3D" id="1.10.357.10">
    <property type="entry name" value="Tetracycline Repressor, domain 2"/>
    <property type="match status" value="1"/>
</dbReference>
<evidence type="ECO:0000256" key="2">
    <source>
        <dbReference type="ARBA" id="ARBA00023125"/>
    </source>
</evidence>
<feature type="DNA-binding region" description="H-T-H motif" evidence="4">
    <location>
        <begin position="35"/>
        <end position="54"/>
    </location>
</feature>
<accession>A0ABU1S8X7</accession>
<name>A0ABU1S8X7_9MICO</name>
<dbReference type="RefSeq" id="WP_310017456.1">
    <property type="nucleotide sequence ID" value="NZ_JAVDUM010000002.1"/>
</dbReference>
<dbReference type="Pfam" id="PF00440">
    <property type="entry name" value="TetR_N"/>
    <property type="match status" value="1"/>
</dbReference>
<dbReference type="PANTHER" id="PTHR47506">
    <property type="entry name" value="TRANSCRIPTIONAL REGULATORY PROTEIN"/>
    <property type="match status" value="1"/>
</dbReference>
<gene>
    <name evidence="6" type="ORF">J2Y69_000634</name>
</gene>
<evidence type="ECO:0000256" key="3">
    <source>
        <dbReference type="ARBA" id="ARBA00023163"/>
    </source>
</evidence>
<dbReference type="PROSITE" id="PS01081">
    <property type="entry name" value="HTH_TETR_1"/>
    <property type="match status" value="1"/>
</dbReference>
<comment type="caution">
    <text evidence="6">The sequence shown here is derived from an EMBL/GenBank/DDBJ whole genome shotgun (WGS) entry which is preliminary data.</text>
</comment>
<reference evidence="6 7" key="1">
    <citation type="submission" date="2023-07" db="EMBL/GenBank/DDBJ databases">
        <title>Sorghum-associated microbial communities from plants grown in Nebraska, USA.</title>
        <authorList>
            <person name="Schachtman D."/>
        </authorList>
    </citation>
    <scope>NUCLEOTIDE SEQUENCE [LARGE SCALE GENOMIC DNA]</scope>
    <source>
        <strain evidence="6 7">2980</strain>
    </source>
</reference>
<dbReference type="SUPFAM" id="SSF46689">
    <property type="entry name" value="Homeodomain-like"/>
    <property type="match status" value="1"/>
</dbReference>
<evidence type="ECO:0000256" key="1">
    <source>
        <dbReference type="ARBA" id="ARBA00023015"/>
    </source>
</evidence>
<organism evidence="6 7">
    <name type="scientific">Microbacterium resistens</name>
    <dbReference type="NCBI Taxonomy" id="156977"/>
    <lineage>
        <taxon>Bacteria</taxon>
        <taxon>Bacillati</taxon>
        <taxon>Actinomycetota</taxon>
        <taxon>Actinomycetes</taxon>
        <taxon>Micrococcales</taxon>
        <taxon>Microbacteriaceae</taxon>
        <taxon>Microbacterium</taxon>
    </lineage>
</organism>
<protein>
    <submittedName>
        <fullName evidence="6">AcrR family transcriptional regulator</fullName>
    </submittedName>
</protein>
<dbReference type="EMBL" id="JAVDUM010000002">
    <property type="protein sequence ID" value="MDR6866049.1"/>
    <property type="molecule type" value="Genomic_DNA"/>
</dbReference>
<dbReference type="InterPro" id="IPR001647">
    <property type="entry name" value="HTH_TetR"/>
</dbReference>
<dbReference type="Pfam" id="PF16925">
    <property type="entry name" value="TetR_C_13"/>
    <property type="match status" value="1"/>
</dbReference>
<evidence type="ECO:0000259" key="5">
    <source>
        <dbReference type="PROSITE" id="PS50977"/>
    </source>
</evidence>
<keyword evidence="7" id="KW-1185">Reference proteome</keyword>
<keyword evidence="2 4" id="KW-0238">DNA-binding</keyword>
<evidence type="ECO:0000313" key="7">
    <source>
        <dbReference type="Proteomes" id="UP001259347"/>
    </source>
</evidence>